<reference evidence="2 3" key="2">
    <citation type="submission" date="2007-09" db="EMBL/GenBank/DDBJ databases">
        <authorList>
            <person name="Fulton L."/>
            <person name="Clifton S."/>
            <person name="Fulton B."/>
            <person name="Xu J."/>
            <person name="Minx P."/>
            <person name="Pepin K.H."/>
            <person name="Johnson M."/>
            <person name="Thiruvilangam P."/>
            <person name="Bhonagiri V."/>
            <person name="Nash W.E."/>
            <person name="Mardis E.R."/>
            <person name="Wilson R.K."/>
        </authorList>
    </citation>
    <scope>NUCLEOTIDE SEQUENCE [LARGE SCALE GENOMIC DNA]</scope>
    <source>
        <strain evidence="2 3">ATCC 33270</strain>
    </source>
</reference>
<dbReference type="eggNOG" id="COG1106">
    <property type="taxonomic scope" value="Bacteria"/>
</dbReference>
<dbReference type="Gene3D" id="3.40.50.300">
    <property type="entry name" value="P-loop containing nucleotide triphosphate hydrolases"/>
    <property type="match status" value="1"/>
</dbReference>
<gene>
    <name evidence="2" type="ORF">PEPMIC_01418</name>
</gene>
<dbReference type="RefSeq" id="WP_004833348.1">
    <property type="nucleotide sequence ID" value="NZ_DS483518.1"/>
</dbReference>
<accession>A8SMR9</accession>
<dbReference type="PANTHER" id="PTHR43581:SF4">
    <property type="entry name" value="ATP_GTP PHOSPHATASE"/>
    <property type="match status" value="1"/>
</dbReference>
<protein>
    <recommendedName>
        <fullName evidence="1">Endonuclease GajA/Old nuclease/RecF-like AAA domain-containing protein</fullName>
    </recommendedName>
</protein>
<dbReference type="GeneID" id="93385622"/>
<dbReference type="InterPro" id="IPR027417">
    <property type="entry name" value="P-loop_NTPase"/>
</dbReference>
<dbReference type="AlphaFoldDB" id="A8SMR9"/>
<evidence type="ECO:0000259" key="1">
    <source>
        <dbReference type="Pfam" id="PF13175"/>
    </source>
</evidence>
<proteinExistence type="predicted"/>
<dbReference type="InterPro" id="IPR051396">
    <property type="entry name" value="Bact_Antivir_Def_Nuclease"/>
</dbReference>
<dbReference type="InterPro" id="IPR041685">
    <property type="entry name" value="AAA_GajA/Old/RecF-like"/>
</dbReference>
<dbReference type="HOGENOM" id="CLU_029682_2_0_9"/>
<organism evidence="2 3">
    <name type="scientific">Parvimonas micra ATCC 33270</name>
    <dbReference type="NCBI Taxonomy" id="411465"/>
    <lineage>
        <taxon>Bacteria</taxon>
        <taxon>Bacillati</taxon>
        <taxon>Bacillota</taxon>
        <taxon>Tissierellia</taxon>
        <taxon>Tissierellales</taxon>
        <taxon>Peptoniphilaceae</taxon>
        <taxon>Parvimonas</taxon>
    </lineage>
</organism>
<evidence type="ECO:0000313" key="2">
    <source>
        <dbReference type="EMBL" id="EDP23613.1"/>
    </source>
</evidence>
<dbReference type="EMBL" id="ABEE02000017">
    <property type="protein sequence ID" value="EDP23613.1"/>
    <property type="molecule type" value="Genomic_DNA"/>
</dbReference>
<dbReference type="SUPFAM" id="SSF52540">
    <property type="entry name" value="P-loop containing nucleoside triphosphate hydrolases"/>
    <property type="match status" value="1"/>
</dbReference>
<feature type="domain" description="Endonuclease GajA/Old nuclease/RecF-like AAA" evidence="1">
    <location>
        <begin position="1"/>
        <end position="380"/>
    </location>
</feature>
<dbReference type="Proteomes" id="UP000003162">
    <property type="component" value="Unassembled WGS sequence"/>
</dbReference>
<name>A8SMR9_9FIRM</name>
<sequence length="511" mass="58620">MKITSMKINNFRGYNKEINIKFDDLTVIVGKNDVGKSTILEALDIFFNDGKGTIKLDKNDVNNCEAKDGNNEISIGVCFEDLPESVIIDSAVETNLESEYLLNNEGQLEVIKKYQNGGSAKVYIKAKHPHNGKCSDLLLKKNPELKKMIKEEDINCDNLSVNSLMRKALWNKYSDDLQLKDCEIDVSKEDAKKIWEKLTLYLPVYSLFQSDRKNSDTDSEVQDPLKEAVKQIIKDESLQKKLSEIADIVRERIKEVSSRTLDKIKEMDKDIANSLNPIIPQAKDLKWQDVFKNVSISGDENIPINKRGSGVRRLILLNFFRAEAESRAENNDNANVIYAIEEPETSQHTNNQCKLIDSLKALSRLPKTQIIITTHSPNIVKRLNFSNLRLINDANFVKTIENVEPGKLSYPSLNEVNYMAFGETTEEYHNELYGFIELQGWLTEYKEGKKKIDYIKLSKNGKTDDLKLTLTEYIRHQIHHPENTKNIRFTITQLKESIDMMREFIDSKGLN</sequence>
<evidence type="ECO:0000313" key="3">
    <source>
        <dbReference type="Proteomes" id="UP000003162"/>
    </source>
</evidence>
<dbReference type="PANTHER" id="PTHR43581">
    <property type="entry name" value="ATP/GTP PHOSPHATASE"/>
    <property type="match status" value="1"/>
</dbReference>
<comment type="caution">
    <text evidence="2">The sequence shown here is derived from an EMBL/GenBank/DDBJ whole genome shotgun (WGS) entry which is preliminary data.</text>
</comment>
<dbReference type="Pfam" id="PF13175">
    <property type="entry name" value="AAA_15"/>
    <property type="match status" value="1"/>
</dbReference>
<reference evidence="2 3" key="1">
    <citation type="submission" date="2007-09" db="EMBL/GenBank/DDBJ databases">
        <title>Draft genome sequence of Peptostreptococcus micros (ATCC 33270).</title>
        <authorList>
            <person name="Sudarsanam P."/>
            <person name="Ley R."/>
            <person name="Guruge J."/>
            <person name="Turnbaugh P.J."/>
            <person name="Mahowald M."/>
            <person name="Liep D."/>
            <person name="Gordon J."/>
        </authorList>
    </citation>
    <scope>NUCLEOTIDE SEQUENCE [LARGE SCALE GENOMIC DNA]</scope>
    <source>
        <strain evidence="2 3">ATCC 33270</strain>
    </source>
</reference>